<dbReference type="EMBL" id="PUIB01000026">
    <property type="protein sequence ID" value="PQO27900.1"/>
    <property type="molecule type" value="Genomic_DNA"/>
</dbReference>
<keyword evidence="2" id="KW-0121">Carboxypeptidase</keyword>
<organism evidence="2 3">
    <name type="scientific">Blastopirellula marina</name>
    <dbReference type="NCBI Taxonomy" id="124"/>
    <lineage>
        <taxon>Bacteria</taxon>
        <taxon>Pseudomonadati</taxon>
        <taxon>Planctomycetota</taxon>
        <taxon>Planctomycetia</taxon>
        <taxon>Pirellulales</taxon>
        <taxon>Pirellulaceae</taxon>
        <taxon>Blastopirellula</taxon>
    </lineage>
</organism>
<evidence type="ECO:0000313" key="3">
    <source>
        <dbReference type="Proteomes" id="UP000239388"/>
    </source>
</evidence>
<dbReference type="AlphaFoldDB" id="A0A2S8F6Y9"/>
<comment type="caution">
    <text evidence="2">The sequence shown here is derived from an EMBL/GenBank/DDBJ whole genome shotgun (WGS) entry which is preliminary data.</text>
</comment>
<dbReference type="Proteomes" id="UP000239388">
    <property type="component" value="Unassembled WGS sequence"/>
</dbReference>
<dbReference type="RefSeq" id="WP_105359107.1">
    <property type="nucleotide sequence ID" value="NZ_PUIB01000026.1"/>
</dbReference>
<evidence type="ECO:0000256" key="1">
    <source>
        <dbReference type="SAM" id="MobiDB-lite"/>
    </source>
</evidence>
<dbReference type="PROSITE" id="PS51257">
    <property type="entry name" value="PROKAR_LIPOPROTEIN"/>
    <property type="match status" value="1"/>
</dbReference>
<dbReference type="OrthoDB" id="290098at2"/>
<gene>
    <name evidence="2" type="ORF">C5Y98_26610</name>
</gene>
<accession>A0A2S8F6Y9</accession>
<protein>
    <submittedName>
        <fullName evidence="2">Carboxypeptidase regulatory-like domain-containing protein</fullName>
    </submittedName>
</protein>
<reference evidence="2 3" key="1">
    <citation type="submission" date="2018-02" db="EMBL/GenBank/DDBJ databases">
        <title>Comparative genomes isolates from brazilian mangrove.</title>
        <authorList>
            <person name="Araujo J.E."/>
            <person name="Taketani R.G."/>
            <person name="Silva M.C.P."/>
            <person name="Loureco M.V."/>
            <person name="Andreote F.D."/>
        </authorList>
    </citation>
    <scope>NUCLEOTIDE SEQUENCE [LARGE SCALE GENOMIC DNA]</scope>
    <source>
        <strain evidence="2 3">NAP PRIS-MGV</strain>
    </source>
</reference>
<proteinExistence type="predicted"/>
<keyword evidence="2" id="KW-0378">Hydrolase</keyword>
<sequence length="137" mass="14139">MRSYNPWSSGGICLVLLACQGCFGGSSVPLANVDGVVTKDGNPVVAATVVFNPTTGRPSSGKTDEKGVFHLQFTQDHQGAVLGQHTVIISLPGSGAPSGPVGSGKRPPRPKGSGIEEVHWPEPVTVEKSGNAFTFDL</sequence>
<dbReference type="GO" id="GO:0004180">
    <property type="term" value="F:carboxypeptidase activity"/>
    <property type="evidence" value="ECO:0007669"/>
    <property type="project" value="UniProtKB-KW"/>
</dbReference>
<keyword evidence="2" id="KW-0645">Protease</keyword>
<feature type="region of interest" description="Disordered" evidence="1">
    <location>
        <begin position="91"/>
        <end position="120"/>
    </location>
</feature>
<name>A0A2S8F6Y9_9BACT</name>
<evidence type="ECO:0000313" key="2">
    <source>
        <dbReference type="EMBL" id="PQO27900.1"/>
    </source>
</evidence>
<feature type="compositionally biased region" description="Low complexity" evidence="1">
    <location>
        <begin position="92"/>
        <end position="104"/>
    </location>
</feature>